<evidence type="ECO:0008006" key="3">
    <source>
        <dbReference type="Google" id="ProtNLM"/>
    </source>
</evidence>
<proteinExistence type="predicted"/>
<dbReference type="Pfam" id="PF17645">
    <property type="entry name" value="Amdase"/>
    <property type="match status" value="1"/>
</dbReference>
<keyword evidence="2" id="KW-1185">Reference proteome</keyword>
<dbReference type="InterPro" id="IPR026286">
    <property type="entry name" value="MaiA/AMDase"/>
</dbReference>
<comment type="caution">
    <text evidence="1">The sequence shown here is derived from an EMBL/GenBank/DDBJ whole genome shotgun (WGS) entry which is preliminary data.</text>
</comment>
<evidence type="ECO:0000313" key="1">
    <source>
        <dbReference type="EMBL" id="MBV2142393.1"/>
    </source>
</evidence>
<dbReference type="Proteomes" id="UP000752297">
    <property type="component" value="Unassembled WGS sequence"/>
</dbReference>
<dbReference type="AlphaFoldDB" id="A0A949UTS4"/>
<evidence type="ECO:0000313" key="2">
    <source>
        <dbReference type="Proteomes" id="UP000752297"/>
    </source>
</evidence>
<reference evidence="1 2" key="1">
    <citation type="submission" date="2021-06" db="EMBL/GenBank/DDBJ databases">
        <title>Falsochrobactrum tianjin sp.nov., a new petroleum-degrading bacteria isolated from oily soils.</title>
        <authorList>
            <person name="Chen G."/>
            <person name="Chen H."/>
            <person name="Tian J."/>
            <person name="Qing J."/>
            <person name="Zhong L."/>
            <person name="Ma W."/>
            <person name="Song Y."/>
            <person name="Cui X."/>
            <person name="Yan B."/>
        </authorList>
    </citation>
    <scope>NUCLEOTIDE SEQUENCE [LARGE SCALE GENOMIC DNA]</scope>
    <source>
        <strain evidence="1 2">TDYN1</strain>
    </source>
</reference>
<dbReference type="PANTHER" id="PTHR40267">
    <property type="entry name" value="BLR3294 PROTEIN"/>
    <property type="match status" value="1"/>
</dbReference>
<dbReference type="PANTHER" id="PTHR40267:SF1">
    <property type="entry name" value="BLR3294 PROTEIN"/>
    <property type="match status" value="1"/>
</dbReference>
<accession>A0A949UTS4</accession>
<dbReference type="EMBL" id="JAHRVA010000001">
    <property type="protein sequence ID" value="MBV2142393.1"/>
    <property type="molecule type" value="Genomic_DNA"/>
</dbReference>
<name>A0A949UTS4_9HYPH</name>
<protein>
    <recommendedName>
        <fullName evidence="3">Arylmalonate decarboxylase</fullName>
    </recommendedName>
</protein>
<dbReference type="RefSeq" id="WP_217676391.1">
    <property type="nucleotide sequence ID" value="NZ_JAHRVA010000001.1"/>
</dbReference>
<organism evidence="1 2">
    <name type="scientific">Falsochrobactrum tianjinense</name>
    <dbReference type="NCBI Taxonomy" id="2706015"/>
    <lineage>
        <taxon>Bacteria</taxon>
        <taxon>Pseudomonadati</taxon>
        <taxon>Pseudomonadota</taxon>
        <taxon>Alphaproteobacteria</taxon>
        <taxon>Hyphomicrobiales</taxon>
        <taxon>Brucellaceae</taxon>
        <taxon>Falsochrobactrum</taxon>
    </lineage>
</organism>
<sequence>MTVHLPSLPAPKFRFGGVVPPANPTVEIEYPVLLPADVALHTMRLPVLSGDLDDRNRGYVESFPQIIKGFGSLKLDAIAIALTGSQYRLSPKGDRDLCDRLSDQAGIPVETGTIAIDKALKKLGVDTVSLMSPYPNYQTELAVRYWTDAGYRVHSVSQFEDKLVAYHVTPAEIGNTLKAMDAAPDGAIILSGTGMRTIDMMAATAHQITVPVLASNICSIWSLTAHWGEPSPWMRAVTPPALLK</sequence>
<gene>
    <name evidence="1" type="ORF">KUG47_02640</name>
</gene>